<evidence type="ECO:0000313" key="3">
    <source>
        <dbReference type="Proteomes" id="UP000076632"/>
    </source>
</evidence>
<organism evidence="2 3">
    <name type="scientific">Xylona heveae (strain CBS 132557 / TC161)</name>
    <dbReference type="NCBI Taxonomy" id="1328760"/>
    <lineage>
        <taxon>Eukaryota</taxon>
        <taxon>Fungi</taxon>
        <taxon>Dikarya</taxon>
        <taxon>Ascomycota</taxon>
        <taxon>Pezizomycotina</taxon>
        <taxon>Xylonomycetes</taxon>
        <taxon>Xylonales</taxon>
        <taxon>Xylonaceae</taxon>
        <taxon>Xylona</taxon>
    </lineage>
</organism>
<gene>
    <name evidence="2" type="ORF">L228DRAFT_244873</name>
</gene>
<feature type="transmembrane region" description="Helical" evidence="1">
    <location>
        <begin position="20"/>
        <end position="36"/>
    </location>
</feature>
<dbReference type="GeneID" id="28897166"/>
<keyword evidence="1" id="KW-0472">Membrane</keyword>
<dbReference type="Proteomes" id="UP000076632">
    <property type="component" value="Unassembled WGS sequence"/>
</dbReference>
<dbReference type="AlphaFoldDB" id="A0A165HW79"/>
<dbReference type="EMBL" id="KV407456">
    <property type="protein sequence ID" value="KZF24012.1"/>
    <property type="molecule type" value="Genomic_DNA"/>
</dbReference>
<dbReference type="RefSeq" id="XP_018189567.1">
    <property type="nucleotide sequence ID" value="XM_018332029.1"/>
</dbReference>
<reference evidence="2 3" key="1">
    <citation type="journal article" date="2016" name="Fungal Biol.">
        <title>The genome of Xylona heveae provides a window into fungal endophytism.</title>
        <authorList>
            <person name="Gazis R."/>
            <person name="Kuo A."/>
            <person name="Riley R."/>
            <person name="LaButti K."/>
            <person name="Lipzen A."/>
            <person name="Lin J."/>
            <person name="Amirebrahimi M."/>
            <person name="Hesse C.N."/>
            <person name="Spatafora J.W."/>
            <person name="Henrissat B."/>
            <person name="Hainaut M."/>
            <person name="Grigoriev I.V."/>
            <person name="Hibbett D.S."/>
        </authorList>
    </citation>
    <scope>NUCLEOTIDE SEQUENCE [LARGE SCALE GENOMIC DNA]</scope>
    <source>
        <strain evidence="2 3">TC161</strain>
    </source>
</reference>
<accession>A0A165HW79</accession>
<feature type="transmembrane region" description="Helical" evidence="1">
    <location>
        <begin position="48"/>
        <end position="73"/>
    </location>
</feature>
<proteinExistence type="predicted"/>
<evidence type="ECO:0000256" key="1">
    <source>
        <dbReference type="SAM" id="Phobius"/>
    </source>
</evidence>
<keyword evidence="1" id="KW-0812">Transmembrane</keyword>
<keyword evidence="1" id="KW-1133">Transmembrane helix</keyword>
<sequence>MSASDLLKVIFIEFTHNTSFASYLGGYLLLGDRNWYRKRKLERTGKEWCLYCSSSEQMTILLFSLVSLFLFVLDTKCDISVYLYCVYQ</sequence>
<name>A0A165HW79_XYLHT</name>
<dbReference type="InParanoid" id="A0A165HW79"/>
<evidence type="ECO:0000313" key="2">
    <source>
        <dbReference type="EMBL" id="KZF24012.1"/>
    </source>
</evidence>
<keyword evidence="3" id="KW-1185">Reference proteome</keyword>
<protein>
    <submittedName>
        <fullName evidence="2">Uncharacterized protein</fullName>
    </submittedName>
</protein>